<evidence type="ECO:0000313" key="3">
    <source>
        <dbReference type="EMBL" id="MCK9684310.1"/>
    </source>
</evidence>
<feature type="chain" id="PRO_5040870335" evidence="1">
    <location>
        <begin position="25"/>
        <end position="207"/>
    </location>
</feature>
<dbReference type="SUPFAM" id="SSF54626">
    <property type="entry name" value="Chalcone isomerase"/>
    <property type="match status" value="1"/>
</dbReference>
<proteinExistence type="predicted"/>
<protein>
    <submittedName>
        <fullName evidence="3">Chalcone isomerase family protein</fullName>
    </submittedName>
</protein>
<evidence type="ECO:0000256" key="1">
    <source>
        <dbReference type="SAM" id="SignalP"/>
    </source>
</evidence>
<organism evidence="3 4">
    <name type="scientific">Scleromatobacter humisilvae</name>
    <dbReference type="NCBI Taxonomy" id="2897159"/>
    <lineage>
        <taxon>Bacteria</taxon>
        <taxon>Pseudomonadati</taxon>
        <taxon>Pseudomonadota</taxon>
        <taxon>Betaproteobacteria</taxon>
        <taxon>Burkholderiales</taxon>
        <taxon>Sphaerotilaceae</taxon>
        <taxon>Scleromatobacter</taxon>
    </lineage>
</organism>
<evidence type="ECO:0000313" key="4">
    <source>
        <dbReference type="Proteomes" id="UP001139353"/>
    </source>
</evidence>
<dbReference type="RefSeq" id="WP_275680344.1">
    <property type="nucleotide sequence ID" value="NZ_JAJLJH010000001.1"/>
</dbReference>
<dbReference type="Pfam" id="PF16036">
    <property type="entry name" value="Chalcone_3"/>
    <property type="match status" value="1"/>
</dbReference>
<accession>A0A9X1YGC1</accession>
<reference evidence="3" key="1">
    <citation type="submission" date="2021-11" db="EMBL/GenBank/DDBJ databases">
        <title>BS-T2-15 a new species belonging to the Comamonadaceae family isolated from the soil of a French oak forest.</title>
        <authorList>
            <person name="Mieszkin S."/>
            <person name="Alain K."/>
        </authorList>
    </citation>
    <scope>NUCLEOTIDE SEQUENCE</scope>
    <source>
        <strain evidence="3">BS-T2-15</strain>
    </source>
</reference>
<dbReference type="GO" id="GO:0016872">
    <property type="term" value="F:intramolecular lyase activity"/>
    <property type="evidence" value="ECO:0007669"/>
    <property type="project" value="InterPro"/>
</dbReference>
<dbReference type="EMBL" id="JAJLJH010000001">
    <property type="protein sequence ID" value="MCK9684310.1"/>
    <property type="molecule type" value="Genomic_DNA"/>
</dbReference>
<feature type="signal peptide" evidence="1">
    <location>
        <begin position="1"/>
        <end position="24"/>
    </location>
</feature>
<gene>
    <name evidence="3" type="ORF">LPC04_01165</name>
</gene>
<dbReference type="InterPro" id="IPR036298">
    <property type="entry name" value="Chalcone_isomerase_sf"/>
</dbReference>
<keyword evidence="4" id="KW-1185">Reference proteome</keyword>
<dbReference type="Gene3D" id="3.50.70.10">
    <property type="match status" value="1"/>
</dbReference>
<evidence type="ECO:0000259" key="2">
    <source>
        <dbReference type="Pfam" id="PF16036"/>
    </source>
</evidence>
<dbReference type="InterPro" id="IPR016088">
    <property type="entry name" value="Chalcone_isomerase_3-sand"/>
</dbReference>
<comment type="caution">
    <text evidence="3">The sequence shown here is derived from an EMBL/GenBank/DDBJ whole genome shotgun (WGS) entry which is preliminary data.</text>
</comment>
<keyword evidence="3" id="KW-0413">Isomerase</keyword>
<keyword evidence="1" id="KW-0732">Signal</keyword>
<dbReference type="InterPro" id="IPR016087">
    <property type="entry name" value="Chalcone_isomerase"/>
</dbReference>
<name>A0A9X1YGC1_9BURK</name>
<dbReference type="AlphaFoldDB" id="A0A9X1YGC1"/>
<dbReference type="Proteomes" id="UP001139353">
    <property type="component" value="Unassembled WGS sequence"/>
</dbReference>
<feature type="domain" description="Chalcone isomerase" evidence="2">
    <location>
        <begin position="27"/>
        <end position="198"/>
    </location>
</feature>
<sequence length="207" mass="22361">MKKQTLRRLVSALVLGCAVSGAWAEIDVSGVPLDETVTVAGQQLHLNGAGYRKRGYFKIDVTALYLQQKATTLEAVENAAGPKRVQLTIQQDVTGSQASRYFLIDFEASATPAEFAKLITEVSQVGDIYSSLPKIKKGDVVVMDWIPGKGLLATLNGNVLQAHGTPSPYINSELLAKVMLRMYVGGKTPAELHDNLLGLSSSMRDKK</sequence>